<dbReference type="GO" id="GO:0016020">
    <property type="term" value="C:membrane"/>
    <property type="evidence" value="ECO:0007669"/>
    <property type="project" value="InterPro"/>
</dbReference>
<evidence type="ECO:0000256" key="3">
    <source>
        <dbReference type="ARBA" id="ARBA00022957"/>
    </source>
</evidence>
<dbReference type="InterPro" id="IPR006501">
    <property type="entry name" value="Pectinesterase_inhib_dom"/>
</dbReference>
<keyword evidence="2" id="KW-0521">NADP</keyword>
<keyword evidence="6" id="KW-0472">Membrane</keyword>
<dbReference type="Proteomes" id="UP001370490">
    <property type="component" value="Unassembled WGS sequence"/>
</dbReference>
<keyword evidence="5" id="KW-0520">NAD</keyword>
<dbReference type="InterPro" id="IPR020874">
    <property type="entry name" value="NAD(P)H-quinone_OxRdtase_su_N"/>
</dbReference>
<dbReference type="GO" id="GO:0016655">
    <property type="term" value="F:oxidoreductase activity, acting on NAD(P)H, quinone or similar compound as acceptor"/>
    <property type="evidence" value="ECO:0007669"/>
    <property type="project" value="InterPro"/>
</dbReference>
<dbReference type="SUPFAM" id="SSF101148">
    <property type="entry name" value="Plant invertase/pectin methylesterase inhibitor"/>
    <property type="match status" value="1"/>
</dbReference>
<accession>A0AAN8ZBP4</accession>
<dbReference type="Gene3D" id="1.20.140.40">
    <property type="entry name" value="Invertase/pectin methylesterase inhibitor family protein"/>
    <property type="match status" value="1"/>
</dbReference>
<dbReference type="SMART" id="SM00856">
    <property type="entry name" value="PMEI"/>
    <property type="match status" value="1"/>
</dbReference>
<dbReference type="Pfam" id="PF04043">
    <property type="entry name" value="PMEI"/>
    <property type="match status" value="1"/>
</dbReference>
<evidence type="ECO:0000256" key="6">
    <source>
        <dbReference type="ARBA" id="ARBA00023136"/>
    </source>
</evidence>
<dbReference type="GO" id="GO:0048038">
    <property type="term" value="F:quinone binding"/>
    <property type="evidence" value="ECO:0007669"/>
    <property type="project" value="UniProtKB-KW"/>
</dbReference>
<evidence type="ECO:0000256" key="4">
    <source>
        <dbReference type="ARBA" id="ARBA00022967"/>
    </source>
</evidence>
<dbReference type="PANTHER" id="PTHR35515:SF1">
    <property type="entry name" value="NAD(P)H-QUINONE OXIDOREDUCTASE SUBUNIT N, CHLOROPLASTIC"/>
    <property type="match status" value="1"/>
</dbReference>
<evidence type="ECO:0000256" key="5">
    <source>
        <dbReference type="ARBA" id="ARBA00023027"/>
    </source>
</evidence>
<dbReference type="EMBL" id="JBAMMX010000010">
    <property type="protein sequence ID" value="KAK6932266.1"/>
    <property type="molecule type" value="Genomic_DNA"/>
</dbReference>
<keyword evidence="3" id="KW-0618">Plastoquinone</keyword>
<sequence>MNEETYIKGQCSFTRYPSLCVQTLLTLGPQPSQSQPQPHLHGNNNDLVLSLLGKIMFDTTTIIDMPTHPSQKAQHIPDLVPGEGDGCYNLVSMSMKQLNQSLLALRNHNSLLKKKKQDVQTWLSAALTFQHTCKDWTKSEKLSKKMEHLSKLTSIVLAFIHTDKDGITLIGDGKYSTIISGDDSVAGGKCIKSERNYRVEMAKGMVKSNNFGLANAYGVMLWAATYKNRSRAGRTVRISCTESGTNGIGIADFIGGDLVRFDLGQCLSDVEKHKALAIYTPHEGR</sequence>
<organism evidence="8 9">
    <name type="scientific">Dillenia turbinata</name>
    <dbReference type="NCBI Taxonomy" id="194707"/>
    <lineage>
        <taxon>Eukaryota</taxon>
        <taxon>Viridiplantae</taxon>
        <taxon>Streptophyta</taxon>
        <taxon>Embryophyta</taxon>
        <taxon>Tracheophyta</taxon>
        <taxon>Spermatophyta</taxon>
        <taxon>Magnoliopsida</taxon>
        <taxon>eudicotyledons</taxon>
        <taxon>Gunneridae</taxon>
        <taxon>Pentapetalae</taxon>
        <taxon>Dilleniales</taxon>
        <taxon>Dilleniaceae</taxon>
        <taxon>Dillenia</taxon>
    </lineage>
</organism>
<feature type="domain" description="Pectinesterase inhibitor" evidence="7">
    <location>
        <begin position="2"/>
        <end position="159"/>
    </location>
</feature>
<evidence type="ECO:0000313" key="9">
    <source>
        <dbReference type="Proteomes" id="UP001370490"/>
    </source>
</evidence>
<evidence type="ECO:0000259" key="7">
    <source>
        <dbReference type="SMART" id="SM00856"/>
    </source>
</evidence>
<proteinExistence type="predicted"/>
<dbReference type="CDD" id="cd15798">
    <property type="entry name" value="PMEI-like_3"/>
    <property type="match status" value="1"/>
</dbReference>
<keyword evidence="1" id="KW-0874">Quinone</keyword>
<dbReference type="GO" id="GO:0004857">
    <property type="term" value="F:enzyme inhibitor activity"/>
    <property type="evidence" value="ECO:0007669"/>
    <property type="project" value="InterPro"/>
</dbReference>
<evidence type="ECO:0000256" key="2">
    <source>
        <dbReference type="ARBA" id="ARBA00022857"/>
    </source>
</evidence>
<keyword evidence="4" id="KW-1278">Translocase</keyword>
<evidence type="ECO:0000256" key="1">
    <source>
        <dbReference type="ARBA" id="ARBA00022719"/>
    </source>
</evidence>
<protein>
    <submittedName>
        <fullName evidence="8">Pectinesterase inhibitor domain</fullName>
    </submittedName>
</protein>
<evidence type="ECO:0000313" key="8">
    <source>
        <dbReference type="EMBL" id="KAK6932266.1"/>
    </source>
</evidence>
<name>A0AAN8ZBP4_9MAGN</name>
<dbReference type="PANTHER" id="PTHR35515">
    <property type="entry name" value="NAD(P)H-QUINONE OXIDOREDUCTASE SUBUNIT N, CHLOROPLASTIC"/>
    <property type="match status" value="1"/>
</dbReference>
<dbReference type="AlphaFoldDB" id="A0AAN8ZBP4"/>
<gene>
    <name evidence="8" type="ORF">RJ641_001890</name>
</gene>
<dbReference type="InterPro" id="IPR035513">
    <property type="entry name" value="Invertase/methylesterase_inhib"/>
</dbReference>
<comment type="caution">
    <text evidence="8">The sequence shown here is derived from an EMBL/GenBank/DDBJ whole genome shotgun (WGS) entry which is preliminary data.</text>
</comment>
<keyword evidence="9" id="KW-1185">Reference proteome</keyword>
<reference evidence="8 9" key="1">
    <citation type="submission" date="2023-12" db="EMBL/GenBank/DDBJ databases">
        <title>A high-quality genome assembly for Dillenia turbinata (Dilleniales).</title>
        <authorList>
            <person name="Chanderbali A."/>
        </authorList>
    </citation>
    <scope>NUCLEOTIDE SEQUENCE [LARGE SCALE GENOMIC DNA]</scope>
    <source>
        <strain evidence="8">LSX21</strain>
        <tissue evidence="8">Leaf</tissue>
    </source>
</reference>